<feature type="binding site" evidence="4">
    <location>
        <begin position="333"/>
        <end position="339"/>
    </location>
    <ligand>
        <name>GTP</name>
        <dbReference type="ChEBI" id="CHEBI:37565"/>
    </ligand>
</feature>
<dbReference type="OrthoDB" id="5817230at2759"/>
<dbReference type="CDD" id="cd00066">
    <property type="entry name" value="G-alpha"/>
    <property type="match status" value="1"/>
</dbReference>
<dbReference type="PRINTS" id="PR00318">
    <property type="entry name" value="GPROTEINA"/>
</dbReference>
<dbReference type="InParanoid" id="A0A0H2S0Q5"/>
<dbReference type="GO" id="GO:0046872">
    <property type="term" value="F:metal ion binding"/>
    <property type="evidence" value="ECO:0007669"/>
    <property type="project" value="UniProtKB-KW"/>
</dbReference>
<dbReference type="Gene3D" id="3.40.50.300">
    <property type="entry name" value="P-loop containing nucleotide triphosphate hydrolases"/>
    <property type="match status" value="2"/>
</dbReference>
<keyword evidence="9" id="KW-1185">Reference proteome</keyword>
<evidence type="ECO:0000256" key="6">
    <source>
        <dbReference type="SAM" id="Coils"/>
    </source>
</evidence>
<dbReference type="FunFam" id="3.40.50.300:FF:000720">
    <property type="entry name" value="Guanine nucleotide-binding protein G(k) subunit alpha"/>
    <property type="match status" value="1"/>
</dbReference>
<feature type="binding site" evidence="5">
    <location>
        <position position="339"/>
    </location>
    <ligand>
        <name>Mg(2+)</name>
        <dbReference type="ChEBI" id="CHEBI:18420"/>
    </ligand>
</feature>
<keyword evidence="2 4" id="KW-0342">GTP-binding</keyword>
<dbReference type="STRING" id="27342.A0A0H2S0Q5"/>
<dbReference type="InterPro" id="IPR011025">
    <property type="entry name" value="GproteinA_insert"/>
</dbReference>
<dbReference type="Pfam" id="PF00503">
    <property type="entry name" value="G-alpha"/>
    <property type="match status" value="1"/>
</dbReference>
<sequence length="520" mass="58763">MLRVESVPTMNLFDADDPLSMAIKPPSSESAHEREARVSAELEAKRISDRIDEEIRAEREAKKRQNTEVKLLLLGQAESGKSTLQKQFQIFYAPASLDEERDSWRSVVYFNILRNIKRILQALDALDLGNEGGPSTQPSAPDVSMRDVSPEPDMDSAPFGAGPSRARDGTPGAADHSDVLSVPLSPPTRTQLANLKLRLSPLVSAESALADRLSGGMQLNASAKRRGGGVYVRSGWQSNVRINGRKRRADENHGKAAVTEAANLRNQLEEELDKVGRMLDACKEDIKQLWSHPFIKLLIDKRKLRLQESADHFFNSIDRVTDHEYTPSTDDILRSRLQTMGIASHSFSVTVNGKPILWHLYDVGGARGLRHTWVPYFDDANAIIFLAPISAFDQYLDEDPKMNRINDSLQLFTYICSNDLLKKVHLVLFLNKTDVLREKIAAGVSVKRYIPSFGDRKNNYETVIDYFRTHFLQVHRKNNEEQRVLYTHLTNVVDTKTTQGIIRNVRDSIFRRYLQEASLV</sequence>
<keyword evidence="5" id="KW-0479">Metal-binding</keyword>
<dbReference type="SUPFAM" id="SSF52540">
    <property type="entry name" value="P-loop containing nucleoside triphosphate hydrolases"/>
    <property type="match status" value="1"/>
</dbReference>
<protein>
    <submittedName>
        <fullName evidence="8">Guanine nucleotide binding protein alpha subunit</fullName>
    </submittedName>
</protein>
<evidence type="ECO:0000256" key="2">
    <source>
        <dbReference type="ARBA" id="ARBA00023134"/>
    </source>
</evidence>
<dbReference type="Proteomes" id="UP000053477">
    <property type="component" value="Unassembled WGS sequence"/>
</dbReference>
<evidence type="ECO:0000256" key="3">
    <source>
        <dbReference type="ARBA" id="ARBA00023224"/>
    </source>
</evidence>
<gene>
    <name evidence="8" type="ORF">SCHPADRAFT_900695</name>
</gene>
<feature type="coiled-coil region" evidence="6">
    <location>
        <begin position="258"/>
        <end position="285"/>
    </location>
</feature>
<feature type="compositionally biased region" description="Basic and acidic residues" evidence="7">
    <location>
        <begin position="30"/>
        <end position="39"/>
    </location>
</feature>
<dbReference type="GO" id="GO:0005834">
    <property type="term" value="C:heterotrimeric G-protein complex"/>
    <property type="evidence" value="ECO:0007669"/>
    <property type="project" value="TreeGrafter"/>
</dbReference>
<feature type="region of interest" description="Disordered" evidence="7">
    <location>
        <begin position="130"/>
        <end position="185"/>
    </location>
</feature>
<keyword evidence="1 4" id="KW-0547">Nucleotide-binding</keyword>
<dbReference type="GO" id="GO:0007188">
    <property type="term" value="P:adenylate cyclase-modulating G protein-coupled receptor signaling pathway"/>
    <property type="evidence" value="ECO:0007669"/>
    <property type="project" value="TreeGrafter"/>
</dbReference>
<dbReference type="PROSITE" id="PS51882">
    <property type="entry name" value="G_ALPHA"/>
    <property type="match status" value="1"/>
</dbReference>
<dbReference type="Gene3D" id="1.10.400.10">
    <property type="entry name" value="GI Alpha 1, domain 2-like"/>
    <property type="match status" value="2"/>
</dbReference>
<evidence type="ECO:0000313" key="8">
    <source>
        <dbReference type="EMBL" id="KLO17427.1"/>
    </source>
</evidence>
<dbReference type="AlphaFoldDB" id="A0A0H2S0Q5"/>
<keyword evidence="6" id="KW-0175">Coiled coil</keyword>
<proteinExistence type="predicted"/>
<keyword evidence="3" id="KW-0807">Transducer</keyword>
<dbReference type="InterPro" id="IPR027417">
    <property type="entry name" value="P-loop_NTPase"/>
</dbReference>
<organism evidence="8 9">
    <name type="scientific">Schizopora paradoxa</name>
    <dbReference type="NCBI Taxonomy" id="27342"/>
    <lineage>
        <taxon>Eukaryota</taxon>
        <taxon>Fungi</taxon>
        <taxon>Dikarya</taxon>
        <taxon>Basidiomycota</taxon>
        <taxon>Agaricomycotina</taxon>
        <taxon>Agaricomycetes</taxon>
        <taxon>Hymenochaetales</taxon>
        <taxon>Schizoporaceae</taxon>
        <taxon>Schizopora</taxon>
    </lineage>
</organism>
<dbReference type="PANTHER" id="PTHR10218">
    <property type="entry name" value="GTP-BINDING PROTEIN ALPHA SUBUNIT"/>
    <property type="match status" value="1"/>
</dbReference>
<evidence type="ECO:0000256" key="4">
    <source>
        <dbReference type="PIRSR" id="PIRSR601019-1"/>
    </source>
</evidence>
<evidence type="ECO:0000256" key="5">
    <source>
        <dbReference type="PIRSR" id="PIRSR601019-2"/>
    </source>
</evidence>
<dbReference type="SMART" id="SM00275">
    <property type="entry name" value="G_alpha"/>
    <property type="match status" value="1"/>
</dbReference>
<dbReference type="GO" id="GO:0003924">
    <property type="term" value="F:GTPase activity"/>
    <property type="evidence" value="ECO:0007669"/>
    <property type="project" value="InterPro"/>
</dbReference>
<feature type="binding site" evidence="4">
    <location>
        <begin position="431"/>
        <end position="434"/>
    </location>
    <ligand>
        <name>GTP</name>
        <dbReference type="ChEBI" id="CHEBI:37565"/>
    </ligand>
</feature>
<dbReference type="GO" id="GO:0001664">
    <property type="term" value="F:G protein-coupled receptor binding"/>
    <property type="evidence" value="ECO:0007669"/>
    <property type="project" value="TreeGrafter"/>
</dbReference>
<evidence type="ECO:0000256" key="1">
    <source>
        <dbReference type="ARBA" id="ARBA00022741"/>
    </source>
</evidence>
<evidence type="ECO:0000256" key="7">
    <source>
        <dbReference type="SAM" id="MobiDB-lite"/>
    </source>
</evidence>
<evidence type="ECO:0000313" key="9">
    <source>
        <dbReference type="Proteomes" id="UP000053477"/>
    </source>
</evidence>
<dbReference type="EMBL" id="KQ085905">
    <property type="protein sequence ID" value="KLO17427.1"/>
    <property type="molecule type" value="Genomic_DNA"/>
</dbReference>
<dbReference type="GO" id="GO:0031683">
    <property type="term" value="F:G-protein beta/gamma-subunit complex binding"/>
    <property type="evidence" value="ECO:0007669"/>
    <property type="project" value="InterPro"/>
</dbReference>
<keyword evidence="5" id="KW-0460">Magnesium</keyword>
<dbReference type="PANTHER" id="PTHR10218:SF360">
    <property type="entry name" value="GUANINE NUCLEOTIDE-BINDING PROTEIN SUBUNIT ALPHA HOMOLOG"/>
    <property type="match status" value="1"/>
</dbReference>
<dbReference type="InterPro" id="IPR001019">
    <property type="entry name" value="Gprotein_alpha_su"/>
</dbReference>
<feature type="region of interest" description="Disordered" evidence="7">
    <location>
        <begin position="18"/>
        <end position="39"/>
    </location>
</feature>
<dbReference type="GO" id="GO:0005525">
    <property type="term" value="F:GTP binding"/>
    <property type="evidence" value="ECO:0007669"/>
    <property type="project" value="UniProtKB-KW"/>
</dbReference>
<accession>A0A0H2S0Q5</accession>
<dbReference type="SUPFAM" id="SSF47895">
    <property type="entry name" value="Transducin (alpha subunit), insertion domain"/>
    <property type="match status" value="1"/>
</dbReference>
<name>A0A0H2S0Q5_9AGAM</name>
<dbReference type="GO" id="GO:0005737">
    <property type="term" value="C:cytoplasm"/>
    <property type="evidence" value="ECO:0007669"/>
    <property type="project" value="TreeGrafter"/>
</dbReference>
<reference evidence="8 9" key="1">
    <citation type="submission" date="2015-04" db="EMBL/GenBank/DDBJ databases">
        <title>Complete genome sequence of Schizopora paradoxa KUC8140, a cosmopolitan wood degrader in East Asia.</title>
        <authorList>
            <consortium name="DOE Joint Genome Institute"/>
            <person name="Min B."/>
            <person name="Park H."/>
            <person name="Jang Y."/>
            <person name="Kim J.-J."/>
            <person name="Kim K.H."/>
            <person name="Pangilinan J."/>
            <person name="Lipzen A."/>
            <person name="Riley R."/>
            <person name="Grigoriev I.V."/>
            <person name="Spatafora J.W."/>
            <person name="Choi I.-G."/>
        </authorList>
    </citation>
    <scope>NUCLEOTIDE SEQUENCE [LARGE SCALE GENOMIC DNA]</scope>
    <source>
        <strain evidence="8 9">KUC8140</strain>
    </source>
</reference>